<keyword evidence="2" id="KW-1185">Reference proteome</keyword>
<gene>
    <name evidence="1" type="ORF">Ga0061079_1119</name>
</gene>
<evidence type="ECO:0000313" key="2">
    <source>
        <dbReference type="Proteomes" id="UP000182761"/>
    </source>
</evidence>
<dbReference type="Proteomes" id="UP000182761">
    <property type="component" value="Unassembled WGS sequence"/>
</dbReference>
<dbReference type="EMBL" id="FCOR01000011">
    <property type="protein sequence ID" value="CVK16817.1"/>
    <property type="molecule type" value="Genomic_DNA"/>
</dbReference>
<dbReference type="AlphaFoldDB" id="A0A0X3ARU5"/>
<organism evidence="1 2">
    <name type="scientific">Apibacter mensalis</name>
    <dbReference type="NCBI Taxonomy" id="1586267"/>
    <lineage>
        <taxon>Bacteria</taxon>
        <taxon>Pseudomonadati</taxon>
        <taxon>Bacteroidota</taxon>
        <taxon>Flavobacteriia</taxon>
        <taxon>Flavobacteriales</taxon>
        <taxon>Weeksellaceae</taxon>
        <taxon>Apibacter</taxon>
    </lineage>
</organism>
<reference evidence="1 2" key="1">
    <citation type="submission" date="2016-01" db="EMBL/GenBank/DDBJ databases">
        <authorList>
            <person name="McClelland M."/>
            <person name="Jain A."/>
            <person name="Saraogi P."/>
            <person name="Mendelson R."/>
            <person name="Westerman R."/>
            <person name="SanMiguel P."/>
            <person name="Csonka L."/>
        </authorList>
    </citation>
    <scope>NUCLEOTIDE SEQUENCE [LARGE SCALE GENOMIC DNA]</scope>
    <source>
        <strain evidence="1 2">R-53146</strain>
    </source>
</reference>
<accession>A0A0X3ARU5</accession>
<sequence>MNVIFSPIAIYKSLKKLLIYIYHTNTNPKIKNYNKESKALLKSE</sequence>
<name>A0A0X3ARU5_9FLAO</name>
<evidence type="ECO:0000313" key="1">
    <source>
        <dbReference type="EMBL" id="CVK16817.1"/>
    </source>
</evidence>
<protein>
    <submittedName>
        <fullName evidence="1">Uncharacterized protein</fullName>
    </submittedName>
</protein>
<dbReference type="STRING" id="1586267.GCA_001418685_01682"/>
<proteinExistence type="predicted"/>